<dbReference type="AlphaFoldDB" id="A0A1I2J017"/>
<organism evidence="2 3">
    <name type="scientific">Fontimonas thermophila</name>
    <dbReference type="NCBI Taxonomy" id="1076937"/>
    <lineage>
        <taxon>Bacteria</taxon>
        <taxon>Pseudomonadati</taxon>
        <taxon>Pseudomonadota</taxon>
        <taxon>Gammaproteobacteria</taxon>
        <taxon>Nevskiales</taxon>
        <taxon>Nevskiaceae</taxon>
        <taxon>Fontimonas</taxon>
    </lineage>
</organism>
<keyword evidence="3" id="KW-1185">Reference proteome</keyword>
<reference evidence="2 3" key="1">
    <citation type="submission" date="2016-10" db="EMBL/GenBank/DDBJ databases">
        <authorList>
            <person name="de Groot N.N."/>
        </authorList>
    </citation>
    <scope>NUCLEOTIDE SEQUENCE [LARGE SCALE GENOMIC DNA]</scope>
    <source>
        <strain evidence="2 3">DSM 23609</strain>
    </source>
</reference>
<keyword evidence="1" id="KW-0732">Signal</keyword>
<dbReference type="EMBL" id="FOOC01000005">
    <property type="protein sequence ID" value="SFF48082.1"/>
    <property type="molecule type" value="Genomic_DNA"/>
</dbReference>
<evidence type="ECO:0000256" key="1">
    <source>
        <dbReference type="SAM" id="SignalP"/>
    </source>
</evidence>
<sequence length="244" mass="25578">MHRKILVVSLLAFAPGVFADVDFDVDCTNCQPAFEDVVEDIGAALNYKVLAPAEAGGITGFGVGAFVNYTPVENEAAWRTLTNGEKVDAVGMAGLVASKGLPLGIDVGAFYATVPGASGVKFYGAELRYALLEGGVAQPALAVRGAYTTASGIDDFDYEAWSADVSLSKGFAFVTPYVGAGYVWATATPSGALTQAPANLRKVDADNERVFAGVRLSLGLLEMTPAYERQGDHNSYTLRLGLSF</sequence>
<dbReference type="Proteomes" id="UP000199771">
    <property type="component" value="Unassembled WGS sequence"/>
</dbReference>
<evidence type="ECO:0008006" key="4">
    <source>
        <dbReference type="Google" id="ProtNLM"/>
    </source>
</evidence>
<protein>
    <recommendedName>
        <fullName evidence="4">Outer membrane protein beta-barrel domain-containing protein</fullName>
    </recommendedName>
</protein>
<name>A0A1I2J017_9GAMM</name>
<dbReference type="STRING" id="1076937.SAMN04488120_105103"/>
<dbReference type="RefSeq" id="WP_091533192.1">
    <property type="nucleotide sequence ID" value="NZ_FOOC01000005.1"/>
</dbReference>
<gene>
    <name evidence="2" type="ORF">SAMN04488120_105103</name>
</gene>
<accession>A0A1I2J017</accession>
<evidence type="ECO:0000313" key="3">
    <source>
        <dbReference type="Proteomes" id="UP000199771"/>
    </source>
</evidence>
<evidence type="ECO:0000313" key="2">
    <source>
        <dbReference type="EMBL" id="SFF48082.1"/>
    </source>
</evidence>
<feature type="chain" id="PRO_5011658485" description="Outer membrane protein beta-barrel domain-containing protein" evidence="1">
    <location>
        <begin position="20"/>
        <end position="244"/>
    </location>
</feature>
<proteinExistence type="predicted"/>
<dbReference type="OrthoDB" id="5801242at2"/>
<feature type="signal peptide" evidence="1">
    <location>
        <begin position="1"/>
        <end position="19"/>
    </location>
</feature>